<feature type="transmembrane region" description="Helical" evidence="7">
    <location>
        <begin position="781"/>
        <end position="801"/>
    </location>
</feature>
<comment type="caution">
    <text evidence="10">The sequence shown here is derived from an EMBL/GenBank/DDBJ whole genome shotgun (WGS) entry which is preliminary data.</text>
</comment>
<evidence type="ECO:0000256" key="2">
    <source>
        <dbReference type="ARBA" id="ARBA00022475"/>
    </source>
</evidence>
<feature type="domain" description="MacB-like periplasmic core" evidence="9">
    <location>
        <begin position="19"/>
        <end position="220"/>
    </location>
</feature>
<dbReference type="Pfam" id="PF02687">
    <property type="entry name" value="FtsX"/>
    <property type="match status" value="2"/>
</dbReference>
<feature type="transmembrane region" description="Helical" evidence="7">
    <location>
        <begin position="255"/>
        <end position="286"/>
    </location>
</feature>
<organism evidence="10 11">
    <name type="scientific">Micrococcoides hystricis</name>
    <dbReference type="NCBI Taxonomy" id="1572761"/>
    <lineage>
        <taxon>Bacteria</taxon>
        <taxon>Bacillati</taxon>
        <taxon>Actinomycetota</taxon>
        <taxon>Actinomycetes</taxon>
        <taxon>Micrococcales</taxon>
        <taxon>Micrococcaceae</taxon>
        <taxon>Micrococcoides</taxon>
    </lineage>
</organism>
<feature type="transmembrane region" description="Helical" evidence="7">
    <location>
        <begin position="314"/>
        <end position="342"/>
    </location>
</feature>
<evidence type="ECO:0000313" key="11">
    <source>
        <dbReference type="Proteomes" id="UP001589862"/>
    </source>
</evidence>
<dbReference type="Proteomes" id="UP001589862">
    <property type="component" value="Unassembled WGS sequence"/>
</dbReference>
<dbReference type="InterPro" id="IPR025857">
    <property type="entry name" value="MacB_PCD"/>
</dbReference>
<dbReference type="InterPro" id="IPR050250">
    <property type="entry name" value="Macrolide_Exporter_MacB"/>
</dbReference>
<keyword evidence="2" id="KW-1003">Cell membrane</keyword>
<feature type="transmembrane region" description="Helical" evidence="7">
    <location>
        <begin position="687"/>
        <end position="716"/>
    </location>
</feature>
<feature type="transmembrane region" description="Helical" evidence="7">
    <location>
        <begin position="16"/>
        <end position="37"/>
    </location>
</feature>
<dbReference type="EMBL" id="JBHLUB010000031">
    <property type="protein sequence ID" value="MFC0582647.1"/>
    <property type="molecule type" value="Genomic_DNA"/>
</dbReference>
<feature type="domain" description="ABC3 transporter permease C-terminal" evidence="8">
    <location>
        <begin position="694"/>
        <end position="811"/>
    </location>
</feature>
<keyword evidence="5 7" id="KW-0472">Membrane</keyword>
<evidence type="ECO:0000259" key="9">
    <source>
        <dbReference type="Pfam" id="PF12704"/>
    </source>
</evidence>
<evidence type="ECO:0000256" key="1">
    <source>
        <dbReference type="ARBA" id="ARBA00004651"/>
    </source>
</evidence>
<evidence type="ECO:0000256" key="3">
    <source>
        <dbReference type="ARBA" id="ARBA00022692"/>
    </source>
</evidence>
<dbReference type="InterPro" id="IPR003838">
    <property type="entry name" value="ABC3_permease_C"/>
</dbReference>
<keyword evidence="11" id="KW-1185">Reference proteome</keyword>
<evidence type="ECO:0000313" key="10">
    <source>
        <dbReference type="EMBL" id="MFC0582647.1"/>
    </source>
</evidence>
<sequence>MLRLARAQLKAQRGRYTAMVMAIIVGIAFFTASLAGVSSSQATLNNSLGAMYKNSTVLVTRDTDDLAALDRALSPQLLQRVQSLPQVEHAYYLRRAYGELTTQENQRRTMTAIGLPNNVKQFPFTLVTGSTPRNPHEVVIDQASAEKYQINLRDEIKTEFQSGDEPSQHMLKVSGIIRTLHTPQLAGTIQIFAQEELLTQVQAAPVEMVIRTAPQDADVVASQIAGTFTPTEIESLKAITVEGYITDQSSSGGDFLPIAMVLTVFSLIAMAVMTLVINNTFAVIIVQRTRELGLLRIVGSTKAQVFRTVLGEAFLIGLISSAIGVLIGLGLLAGALALAGAIWNIDFIAFTATPASVLWPLLVGTLATLLAAWRPARNATKVQPVAALAPELLETGSKRLSVLRIISGLLLLGLGAAGLYFFVFVEAQLFLAMVVGLVSFIGVLVLTPAFIPALVSVFGQLFKPLGVPGAQARLNAVRHPRRSATTAAALLIGTTLIMMMITGAETVKHSVNETMDEAMPVDVYVQASGTDQPLSPEQALANASELVKKHTGNIVPVSTMTAANGRSVLLVDQEEMKKVNRLGLAGPASGEVFTRMVPAGETMDLGSVKLTAKESPFMYPLDPLANKADFPTGDQELGFYLVQLSAPLASSDLEDYRDELAKAFGVEPTVVFGSIFERAMFEQIINVLLSIVNAMLAVALIIAFIGVTNTLTLSTIERQRENGLMRAIGLTKSGLRSMLTLEALLISMVAVLVGCVLGVIYGWLGANAVMVTDEAKFVVPWLAIAATIVVALACAMLAATVPARRALKLEPVQALTE</sequence>
<dbReference type="RefSeq" id="WP_377459960.1">
    <property type="nucleotide sequence ID" value="NZ_JBHLUB010000031.1"/>
</dbReference>
<feature type="transmembrane region" description="Helical" evidence="7">
    <location>
        <begin position="402"/>
        <end position="423"/>
    </location>
</feature>
<name>A0ABV6PE25_9MICC</name>
<comment type="similarity">
    <text evidence="6">Belongs to the ABC-4 integral membrane protein family.</text>
</comment>
<evidence type="ECO:0000256" key="7">
    <source>
        <dbReference type="SAM" id="Phobius"/>
    </source>
</evidence>
<feature type="transmembrane region" description="Helical" evidence="7">
    <location>
        <begin position="737"/>
        <end position="761"/>
    </location>
</feature>
<feature type="transmembrane region" description="Helical" evidence="7">
    <location>
        <begin position="429"/>
        <end position="462"/>
    </location>
</feature>
<reference evidence="10 11" key="1">
    <citation type="submission" date="2024-09" db="EMBL/GenBank/DDBJ databases">
        <authorList>
            <person name="Sun Q."/>
            <person name="Mori K."/>
        </authorList>
    </citation>
    <scope>NUCLEOTIDE SEQUENCE [LARGE SCALE GENOMIC DNA]</scope>
    <source>
        <strain evidence="10 11">NCAIM B.02604</strain>
    </source>
</reference>
<dbReference type="PANTHER" id="PTHR30572">
    <property type="entry name" value="MEMBRANE COMPONENT OF TRANSPORTER-RELATED"/>
    <property type="match status" value="1"/>
</dbReference>
<evidence type="ECO:0000256" key="6">
    <source>
        <dbReference type="ARBA" id="ARBA00038076"/>
    </source>
</evidence>
<accession>A0ABV6PE25</accession>
<evidence type="ECO:0000256" key="5">
    <source>
        <dbReference type="ARBA" id="ARBA00023136"/>
    </source>
</evidence>
<keyword evidence="4 7" id="KW-1133">Transmembrane helix</keyword>
<evidence type="ECO:0000259" key="8">
    <source>
        <dbReference type="Pfam" id="PF02687"/>
    </source>
</evidence>
<feature type="domain" description="ABC3 transporter permease C-terminal" evidence="8">
    <location>
        <begin position="264"/>
        <end position="384"/>
    </location>
</feature>
<feature type="transmembrane region" description="Helical" evidence="7">
    <location>
        <begin position="348"/>
        <end position="373"/>
    </location>
</feature>
<keyword evidence="3 7" id="KW-0812">Transmembrane</keyword>
<proteinExistence type="inferred from homology"/>
<gene>
    <name evidence="10" type="ORF">ACFFFR_09695</name>
</gene>
<evidence type="ECO:0000256" key="4">
    <source>
        <dbReference type="ARBA" id="ARBA00022989"/>
    </source>
</evidence>
<dbReference type="PANTHER" id="PTHR30572:SF4">
    <property type="entry name" value="ABC TRANSPORTER PERMEASE YTRF"/>
    <property type="match status" value="1"/>
</dbReference>
<comment type="subcellular location">
    <subcellularLocation>
        <location evidence="1">Cell membrane</location>
        <topology evidence="1">Multi-pass membrane protein</topology>
    </subcellularLocation>
</comment>
<protein>
    <submittedName>
        <fullName evidence="10">ABC transporter permease</fullName>
    </submittedName>
</protein>
<dbReference type="Pfam" id="PF12704">
    <property type="entry name" value="MacB_PCD"/>
    <property type="match status" value="1"/>
</dbReference>